<dbReference type="SUPFAM" id="SSF52743">
    <property type="entry name" value="Subtilisin-like"/>
    <property type="match status" value="1"/>
</dbReference>
<keyword evidence="9" id="KW-1185">Reference proteome</keyword>
<dbReference type="PROSITE" id="PS00136">
    <property type="entry name" value="SUBTILASE_ASP"/>
    <property type="match status" value="1"/>
</dbReference>
<dbReference type="InterPro" id="IPR023827">
    <property type="entry name" value="Peptidase_S8_Asp-AS"/>
</dbReference>
<dbReference type="GO" id="GO:0006508">
    <property type="term" value="P:proteolysis"/>
    <property type="evidence" value="ECO:0007669"/>
    <property type="project" value="UniProtKB-KW"/>
</dbReference>
<dbReference type="EMBL" id="FOYZ01000001">
    <property type="protein sequence ID" value="SFR54419.1"/>
    <property type="molecule type" value="Genomic_DNA"/>
</dbReference>
<proteinExistence type="inferred from homology"/>
<dbReference type="OrthoDB" id="9762689at2"/>
<keyword evidence="3" id="KW-0378">Hydrolase</keyword>
<dbReference type="PANTHER" id="PTHR43806">
    <property type="entry name" value="PEPTIDASE S8"/>
    <property type="match status" value="1"/>
</dbReference>
<dbReference type="Pfam" id="PF18425">
    <property type="entry name" value="CspB_prodomain"/>
    <property type="match status" value="1"/>
</dbReference>
<evidence type="ECO:0000256" key="2">
    <source>
        <dbReference type="ARBA" id="ARBA00022670"/>
    </source>
</evidence>
<dbReference type="InterPro" id="IPR015500">
    <property type="entry name" value="Peptidase_S8_subtilisin-rel"/>
</dbReference>
<comment type="caution">
    <text evidence="5">Lacks conserved residue(s) required for the propagation of feature annotation.</text>
</comment>
<evidence type="ECO:0000313" key="8">
    <source>
        <dbReference type="EMBL" id="SFR54419.1"/>
    </source>
</evidence>
<feature type="domain" description="Peptidase S8/S53" evidence="6">
    <location>
        <begin position="119"/>
        <end position="207"/>
    </location>
</feature>
<comment type="similarity">
    <text evidence="1 5">Belongs to the peptidase S8 family.</text>
</comment>
<evidence type="ECO:0000313" key="9">
    <source>
        <dbReference type="Proteomes" id="UP000199659"/>
    </source>
</evidence>
<dbReference type="Pfam" id="PF00082">
    <property type="entry name" value="Peptidase_S8"/>
    <property type="match status" value="1"/>
</dbReference>
<dbReference type="Gene3D" id="3.30.70.2980">
    <property type="match status" value="1"/>
</dbReference>
<accession>A0A1I6HIX6</accession>
<dbReference type="InterPro" id="IPR041365">
    <property type="entry name" value="CspB_prodomain"/>
</dbReference>
<organism evidence="8 9">
    <name type="scientific">Anaeromicropila populeti</name>
    <dbReference type="NCBI Taxonomy" id="37658"/>
    <lineage>
        <taxon>Bacteria</taxon>
        <taxon>Bacillati</taxon>
        <taxon>Bacillota</taxon>
        <taxon>Clostridia</taxon>
        <taxon>Lachnospirales</taxon>
        <taxon>Lachnospiraceae</taxon>
        <taxon>Anaeromicropila</taxon>
    </lineage>
</organism>
<gene>
    <name evidence="8" type="ORF">SAMN05661086_00028</name>
</gene>
<name>A0A1I6HIX6_9FIRM</name>
<dbReference type="Gene3D" id="3.40.50.200">
    <property type="entry name" value="Peptidase S8/S53 domain"/>
    <property type="match status" value="1"/>
</dbReference>
<dbReference type="PANTHER" id="PTHR43806:SF11">
    <property type="entry name" value="CEREVISIN-RELATED"/>
    <property type="match status" value="1"/>
</dbReference>
<keyword evidence="4" id="KW-0720">Serine protease</keyword>
<keyword evidence="2" id="KW-0645">Protease</keyword>
<reference evidence="8 9" key="1">
    <citation type="submission" date="2016-10" db="EMBL/GenBank/DDBJ databases">
        <authorList>
            <person name="de Groot N.N."/>
        </authorList>
    </citation>
    <scope>NUCLEOTIDE SEQUENCE [LARGE SCALE GENOMIC DNA]</scope>
    <source>
        <strain evidence="8 9">743A</strain>
    </source>
</reference>
<dbReference type="STRING" id="37658.SAMN05661086_00028"/>
<dbReference type="Proteomes" id="UP000199659">
    <property type="component" value="Unassembled WGS sequence"/>
</dbReference>
<dbReference type="InterPro" id="IPR050131">
    <property type="entry name" value="Peptidase_S8_subtilisin-like"/>
</dbReference>
<protein>
    <submittedName>
        <fullName evidence="8">Subtilase family protein</fullName>
    </submittedName>
</protein>
<evidence type="ECO:0000259" key="6">
    <source>
        <dbReference type="Pfam" id="PF00082"/>
    </source>
</evidence>
<feature type="domain" description="Csp protease B prodomain" evidence="7">
    <location>
        <begin position="4"/>
        <end position="92"/>
    </location>
</feature>
<dbReference type="GO" id="GO:0004252">
    <property type="term" value="F:serine-type endopeptidase activity"/>
    <property type="evidence" value="ECO:0007669"/>
    <property type="project" value="InterPro"/>
</dbReference>
<evidence type="ECO:0000256" key="3">
    <source>
        <dbReference type="ARBA" id="ARBA00022801"/>
    </source>
</evidence>
<evidence type="ECO:0000256" key="1">
    <source>
        <dbReference type="ARBA" id="ARBA00011073"/>
    </source>
</evidence>
<dbReference type="InterPro" id="IPR000209">
    <property type="entry name" value="Peptidase_S8/S53_dom"/>
</dbReference>
<dbReference type="PROSITE" id="PS51892">
    <property type="entry name" value="SUBTILASE"/>
    <property type="match status" value="1"/>
</dbReference>
<dbReference type="PRINTS" id="PR00723">
    <property type="entry name" value="SUBTILISIN"/>
</dbReference>
<evidence type="ECO:0000256" key="5">
    <source>
        <dbReference type="PROSITE-ProRule" id="PRU01240"/>
    </source>
</evidence>
<sequence length="207" mass="23371">MDSEKLDNQLKLALDSTNRQRQKTSDLEIGYDEEESTWELIIKYIGDIERIQEELDMQLTVLFAGYAVIIIKQRLISRLSEYDEIEFIEMPKKLQFAVNDGRAASCINPVQRTETGLFGEGVIVAIIDSGIDYSHPDFRNPDNTTRIIAIWDQTIAPSGDLAPPEGFSTGTLYTRERINMALRKRTVPEQLELVPSTDLSGHGTHVA</sequence>
<evidence type="ECO:0000256" key="4">
    <source>
        <dbReference type="ARBA" id="ARBA00022825"/>
    </source>
</evidence>
<evidence type="ECO:0000259" key="7">
    <source>
        <dbReference type="Pfam" id="PF18425"/>
    </source>
</evidence>
<dbReference type="AlphaFoldDB" id="A0A1I6HIX6"/>
<dbReference type="RefSeq" id="WP_092558670.1">
    <property type="nucleotide sequence ID" value="NZ_FOYZ01000001.1"/>
</dbReference>
<dbReference type="InterPro" id="IPR036852">
    <property type="entry name" value="Peptidase_S8/S53_dom_sf"/>
</dbReference>